<evidence type="ECO:0000259" key="2">
    <source>
        <dbReference type="PROSITE" id="PS50829"/>
    </source>
</evidence>
<dbReference type="OrthoDB" id="6415790at2759"/>
<dbReference type="AlphaFoldDB" id="A0A087HD41"/>
<dbReference type="SUPFAM" id="SSF55277">
    <property type="entry name" value="GYF domain"/>
    <property type="match status" value="1"/>
</dbReference>
<dbReference type="EMBL" id="CM002871">
    <property type="protein sequence ID" value="KFK40043.1"/>
    <property type="molecule type" value="Genomic_DNA"/>
</dbReference>
<sequence length="691" mass="75263">MDKDEAGLYLLLMDCDSMVKDGNEPNLTGRCGGSSLADGGVVTGMKGIDAVDEGEGAVSNCVAESRDAGIVVSSELSPVIVEVGGEEHNAGFLSQETGSMDLFGGGSAVEVVSLEPSLVVVEGKGEGDDRSGSPLNEQAGEKAGDGLEEKKGEELLTHVNVFESLKVVEKRNESEQVLCTIASLQADDIQGSIGVTEPDLPRITHIQNLVEAEIPLLQSPEKRQKHADPKMDPDEDKEEKEKHLRLRSSSFNRRERDLISPRKGGLTSNKSWTGTGWSASIPGTAARSSFAAAPLEVSPSIESWNNSGTRDYPDSMWTSVGEREMQQSLGSEKPRSVVVVPQPVGKSMESEKIWHYKDPSGKLQGPFSIAQICKWNNREEPPLDSILLTDALAGMFQTRTQSVDNSFVKAQVAVCSGQSSQYELVDSHGLGGGGGDAPSFSQSISGTYGTGTQVPSRSSTQAQAPATNLSRGRNTVNHSQNMESDDRVRNQVRSPGSMQQMECDNNGETKVVVVWDLNTAGLPQYYNDGALAANIERGLQKFDRSLKVEEINFVGENDPKPPISQASFIKGMERLCLCKQCKRNINSYSRTYISRDQWFSKPETAVSGIQRAVNRHVRKNRDLRKRQPLLVVTGDLAFKWMIDNLERQGSRVILAYRIDVDLNLQTVGSAAWELEELLAGEGPRHIRIDVV</sequence>
<proteinExistence type="predicted"/>
<dbReference type="PANTHER" id="PTHR46695">
    <property type="entry name" value="ZINC FINGER CCCH DOMAIN-CONTAINING PROTEIN 44-RELATED"/>
    <property type="match status" value="1"/>
</dbReference>
<keyword evidence="4" id="KW-1185">Reference proteome</keyword>
<feature type="domain" description="GYF" evidence="2">
    <location>
        <begin position="351"/>
        <end position="404"/>
    </location>
</feature>
<dbReference type="SMART" id="SM00444">
    <property type="entry name" value="GYF"/>
    <property type="match status" value="1"/>
</dbReference>
<dbReference type="InterPro" id="IPR003169">
    <property type="entry name" value="GYF"/>
</dbReference>
<evidence type="ECO:0000313" key="4">
    <source>
        <dbReference type="Proteomes" id="UP000029120"/>
    </source>
</evidence>
<evidence type="ECO:0000313" key="3">
    <source>
        <dbReference type="EMBL" id="KFK40043.1"/>
    </source>
</evidence>
<feature type="region of interest" description="Disordered" evidence="1">
    <location>
        <begin position="214"/>
        <end position="271"/>
    </location>
</feature>
<dbReference type="PROSITE" id="PS50829">
    <property type="entry name" value="GYF"/>
    <property type="match status" value="1"/>
</dbReference>
<dbReference type="Gene3D" id="3.30.1490.40">
    <property type="match status" value="1"/>
</dbReference>
<dbReference type="Pfam" id="PF02213">
    <property type="entry name" value="GYF"/>
    <property type="match status" value="1"/>
</dbReference>
<dbReference type="Gramene" id="KFK40043">
    <property type="protein sequence ID" value="KFK40043"/>
    <property type="gene ID" value="AALP_AA3G322400"/>
</dbReference>
<feature type="compositionally biased region" description="Polar residues" evidence="1">
    <location>
        <begin position="439"/>
        <end position="482"/>
    </location>
</feature>
<gene>
    <name evidence="3" type="ordered locus">AALP_Aa3g322400</name>
</gene>
<feature type="compositionally biased region" description="Polar residues" evidence="1">
    <location>
        <begin position="491"/>
        <end position="503"/>
    </location>
</feature>
<reference evidence="4" key="1">
    <citation type="journal article" date="2015" name="Nat. Plants">
        <title>Genome expansion of Arabis alpina linked with retrotransposition and reduced symmetric DNA methylation.</title>
        <authorList>
            <person name="Willing E.M."/>
            <person name="Rawat V."/>
            <person name="Mandakova T."/>
            <person name="Maumus F."/>
            <person name="James G.V."/>
            <person name="Nordstroem K.J."/>
            <person name="Becker C."/>
            <person name="Warthmann N."/>
            <person name="Chica C."/>
            <person name="Szarzynska B."/>
            <person name="Zytnicki M."/>
            <person name="Albani M.C."/>
            <person name="Kiefer C."/>
            <person name="Bergonzi S."/>
            <person name="Castaings L."/>
            <person name="Mateos J.L."/>
            <person name="Berns M.C."/>
            <person name="Bujdoso N."/>
            <person name="Piofczyk T."/>
            <person name="de Lorenzo L."/>
            <person name="Barrero-Sicilia C."/>
            <person name="Mateos I."/>
            <person name="Piednoel M."/>
            <person name="Hagmann J."/>
            <person name="Chen-Min-Tao R."/>
            <person name="Iglesias-Fernandez R."/>
            <person name="Schuster S.C."/>
            <person name="Alonso-Blanco C."/>
            <person name="Roudier F."/>
            <person name="Carbonero P."/>
            <person name="Paz-Ares J."/>
            <person name="Davis S.J."/>
            <person name="Pecinka A."/>
            <person name="Quesneville H."/>
            <person name="Colot V."/>
            <person name="Lysak M.A."/>
            <person name="Weigel D."/>
            <person name="Coupland G."/>
            <person name="Schneeberger K."/>
        </authorList>
    </citation>
    <scope>NUCLEOTIDE SEQUENCE [LARGE SCALE GENOMIC DNA]</scope>
    <source>
        <strain evidence="4">cv. Pajares</strain>
    </source>
</reference>
<dbReference type="eggNOG" id="KOG1862">
    <property type="taxonomic scope" value="Eukaryota"/>
</dbReference>
<name>A0A087HD41_ARAAL</name>
<protein>
    <recommendedName>
        <fullName evidence="2">GYF domain-containing protein</fullName>
    </recommendedName>
</protein>
<evidence type="ECO:0000256" key="1">
    <source>
        <dbReference type="SAM" id="MobiDB-lite"/>
    </source>
</evidence>
<dbReference type="Proteomes" id="UP000029120">
    <property type="component" value="Chromosome 3"/>
</dbReference>
<feature type="region of interest" description="Disordered" evidence="1">
    <location>
        <begin position="123"/>
        <end position="145"/>
    </location>
</feature>
<feature type="compositionally biased region" description="Basic and acidic residues" evidence="1">
    <location>
        <begin position="220"/>
        <end position="232"/>
    </location>
</feature>
<dbReference type="InterPro" id="IPR035445">
    <property type="entry name" value="GYF-like_dom_sf"/>
</dbReference>
<organism evidence="3 4">
    <name type="scientific">Arabis alpina</name>
    <name type="common">Alpine rock-cress</name>
    <dbReference type="NCBI Taxonomy" id="50452"/>
    <lineage>
        <taxon>Eukaryota</taxon>
        <taxon>Viridiplantae</taxon>
        <taxon>Streptophyta</taxon>
        <taxon>Embryophyta</taxon>
        <taxon>Tracheophyta</taxon>
        <taxon>Spermatophyta</taxon>
        <taxon>Magnoliopsida</taxon>
        <taxon>eudicotyledons</taxon>
        <taxon>Gunneridae</taxon>
        <taxon>Pentapetalae</taxon>
        <taxon>rosids</taxon>
        <taxon>malvids</taxon>
        <taxon>Brassicales</taxon>
        <taxon>Brassicaceae</taxon>
        <taxon>Arabideae</taxon>
        <taxon>Arabis</taxon>
    </lineage>
</organism>
<accession>A0A087HD41</accession>
<feature type="region of interest" description="Disordered" evidence="1">
    <location>
        <begin position="430"/>
        <end position="503"/>
    </location>
</feature>
<dbReference type="PANTHER" id="PTHR46695:SF5">
    <property type="entry name" value="RNA POLYMERASE-ASSOCIATED PROTEIN RTF1 HOMOLOG"/>
    <property type="match status" value="1"/>
</dbReference>